<evidence type="ECO:0000256" key="5">
    <source>
        <dbReference type="ARBA" id="ARBA00022989"/>
    </source>
</evidence>
<keyword evidence="6 7" id="KW-0472">Membrane</keyword>
<dbReference type="AlphaFoldDB" id="A0A5C7F758"/>
<dbReference type="GO" id="GO:0004190">
    <property type="term" value="F:aspartic-type endopeptidase activity"/>
    <property type="evidence" value="ECO:0007669"/>
    <property type="project" value="InterPro"/>
</dbReference>
<proteinExistence type="inferred from homology"/>
<dbReference type="PANTHER" id="PTHR30487:SF0">
    <property type="entry name" value="PREPILIN LEADER PEPTIDASE_N-METHYLTRANSFERASE-RELATED"/>
    <property type="match status" value="1"/>
</dbReference>
<evidence type="ECO:0000256" key="7">
    <source>
        <dbReference type="SAM" id="Phobius"/>
    </source>
</evidence>
<evidence type="ECO:0000256" key="6">
    <source>
        <dbReference type="ARBA" id="ARBA00023136"/>
    </source>
</evidence>
<keyword evidence="5 7" id="KW-1133">Transmembrane helix</keyword>
<protein>
    <submittedName>
        <fullName evidence="10">Prepilin peptidase</fullName>
    </submittedName>
</protein>
<comment type="similarity">
    <text evidence="2">Belongs to the peptidase A24 family.</text>
</comment>
<dbReference type="PANTHER" id="PTHR30487">
    <property type="entry name" value="TYPE 4 PREPILIN-LIKE PROTEINS LEADER PEPTIDE-PROCESSING ENZYME"/>
    <property type="match status" value="1"/>
</dbReference>
<dbReference type="GO" id="GO:0005886">
    <property type="term" value="C:plasma membrane"/>
    <property type="evidence" value="ECO:0007669"/>
    <property type="project" value="UniProtKB-SubCell"/>
</dbReference>
<feature type="transmembrane region" description="Helical" evidence="7">
    <location>
        <begin position="72"/>
        <end position="90"/>
    </location>
</feature>
<evidence type="ECO:0000256" key="2">
    <source>
        <dbReference type="ARBA" id="ARBA00005801"/>
    </source>
</evidence>
<keyword evidence="11" id="KW-1185">Reference proteome</keyword>
<dbReference type="EMBL" id="CP144914">
    <property type="protein sequence ID" value="WWD79189.1"/>
    <property type="molecule type" value="Genomic_DNA"/>
</dbReference>
<dbReference type="Pfam" id="PF06750">
    <property type="entry name" value="A24_N_bact"/>
    <property type="match status" value="1"/>
</dbReference>
<comment type="subcellular location">
    <subcellularLocation>
        <location evidence="1">Cell membrane</location>
        <topology evidence="1">Multi-pass membrane protein</topology>
    </subcellularLocation>
</comment>
<evidence type="ECO:0000259" key="8">
    <source>
        <dbReference type="Pfam" id="PF01478"/>
    </source>
</evidence>
<dbReference type="InterPro" id="IPR010627">
    <property type="entry name" value="Prepilin_pept_A24_N"/>
</dbReference>
<dbReference type="InterPro" id="IPR050882">
    <property type="entry name" value="Prepilin_peptidase/N-MTase"/>
</dbReference>
<feature type="domain" description="Prepilin peptidase A24 N-terminal" evidence="9">
    <location>
        <begin position="11"/>
        <end position="92"/>
    </location>
</feature>
<dbReference type="KEGG" id="ahal:FTX54_012270"/>
<reference evidence="10 11" key="1">
    <citation type="submission" date="2024-01" db="EMBL/GenBank/DDBJ databases">
        <title>Complete Genome Sequence of Alkalicoccus halolimnae BZ-SZ-XJ29T, a Moderately Halophilic Bacterium Isolated from a Salt Lake.</title>
        <authorList>
            <person name="Zhao B."/>
        </authorList>
    </citation>
    <scope>NUCLEOTIDE SEQUENCE [LARGE SCALE GENOMIC DNA]</scope>
    <source>
        <strain evidence="10 11">BZ-SZ-XJ29</strain>
    </source>
</reference>
<sequence length="260" mass="28134">MEVFWYIYIFVTGLVLGSFYNVAGLRLPKGESLVHPRSHCPACGYTLGAWELIPVVSFVLQRGRCRKCGTSISPVYPFFELLSGLLFVLSYHTIGFSWELLAALLFVSMLLIITVSDLSEKIIPDKVLLFFVVPLALLRLTAAPLDPWWDAFLGGAAGFVLLLLVAVVSKGGVGGGDIKLYGVVGLLLGLSGMFLSLFLAAAAGLVIGLIGMKTKGWGRKTEVPFGPFIALGAVTVYFAGETLIELYASWIQALVMFVFL</sequence>
<evidence type="ECO:0000313" key="11">
    <source>
        <dbReference type="Proteomes" id="UP000321816"/>
    </source>
</evidence>
<keyword evidence="3" id="KW-1003">Cell membrane</keyword>
<name>A0A5C7F758_9BACI</name>
<dbReference type="Proteomes" id="UP000321816">
    <property type="component" value="Chromosome"/>
</dbReference>
<feature type="domain" description="Prepilin type IV endopeptidase peptidase" evidence="8">
    <location>
        <begin position="104"/>
        <end position="209"/>
    </location>
</feature>
<feature type="transmembrane region" description="Helical" evidence="7">
    <location>
        <begin position="230"/>
        <end position="259"/>
    </location>
</feature>
<evidence type="ECO:0000256" key="4">
    <source>
        <dbReference type="ARBA" id="ARBA00022692"/>
    </source>
</evidence>
<feature type="transmembrane region" description="Helical" evidence="7">
    <location>
        <begin position="6"/>
        <end position="27"/>
    </location>
</feature>
<dbReference type="RefSeq" id="WP_147803502.1">
    <property type="nucleotide sequence ID" value="NZ_CP144914.1"/>
</dbReference>
<evidence type="ECO:0000259" key="9">
    <source>
        <dbReference type="Pfam" id="PF06750"/>
    </source>
</evidence>
<dbReference type="GO" id="GO:0006465">
    <property type="term" value="P:signal peptide processing"/>
    <property type="evidence" value="ECO:0007669"/>
    <property type="project" value="TreeGrafter"/>
</dbReference>
<feature type="transmembrane region" description="Helical" evidence="7">
    <location>
        <begin position="180"/>
        <end position="210"/>
    </location>
</feature>
<evidence type="ECO:0000313" key="10">
    <source>
        <dbReference type="EMBL" id="WWD79189.1"/>
    </source>
</evidence>
<feature type="transmembrane region" description="Helical" evidence="7">
    <location>
        <begin position="127"/>
        <end position="145"/>
    </location>
</feature>
<evidence type="ECO:0000256" key="1">
    <source>
        <dbReference type="ARBA" id="ARBA00004651"/>
    </source>
</evidence>
<dbReference type="InterPro" id="IPR000045">
    <property type="entry name" value="Prepilin_IV_endopep_pep"/>
</dbReference>
<dbReference type="OrthoDB" id="9789291at2"/>
<feature type="transmembrane region" description="Helical" evidence="7">
    <location>
        <begin position="151"/>
        <end position="168"/>
    </location>
</feature>
<dbReference type="Pfam" id="PF01478">
    <property type="entry name" value="Peptidase_A24"/>
    <property type="match status" value="1"/>
</dbReference>
<gene>
    <name evidence="10" type="ORF">FTX54_012270</name>
</gene>
<organism evidence="10 11">
    <name type="scientific">Alkalicoccus halolimnae</name>
    <dbReference type="NCBI Taxonomy" id="1667239"/>
    <lineage>
        <taxon>Bacteria</taxon>
        <taxon>Bacillati</taxon>
        <taxon>Bacillota</taxon>
        <taxon>Bacilli</taxon>
        <taxon>Bacillales</taxon>
        <taxon>Bacillaceae</taxon>
        <taxon>Alkalicoccus</taxon>
    </lineage>
</organism>
<feature type="transmembrane region" description="Helical" evidence="7">
    <location>
        <begin position="96"/>
        <end position="115"/>
    </location>
</feature>
<accession>A0A5C7F758</accession>
<keyword evidence="4 7" id="KW-0812">Transmembrane</keyword>
<dbReference type="Gene3D" id="1.20.120.1220">
    <property type="match status" value="1"/>
</dbReference>
<evidence type="ECO:0000256" key="3">
    <source>
        <dbReference type="ARBA" id="ARBA00022475"/>
    </source>
</evidence>